<dbReference type="GO" id="GO:0016887">
    <property type="term" value="F:ATP hydrolysis activity"/>
    <property type="evidence" value="ECO:0007669"/>
    <property type="project" value="InterPro"/>
</dbReference>
<evidence type="ECO:0000259" key="2">
    <source>
        <dbReference type="SMART" id="SM00382"/>
    </source>
</evidence>
<accession>A0A4R0X9P5</accession>
<dbReference type="Gene3D" id="3.40.50.300">
    <property type="entry name" value="P-loop containing nucleotide triphosphate hydrolases"/>
    <property type="match status" value="1"/>
</dbReference>
<feature type="region of interest" description="Disordered" evidence="1">
    <location>
        <begin position="426"/>
        <end position="464"/>
    </location>
</feature>
<evidence type="ECO:0000313" key="3">
    <source>
        <dbReference type="EMBL" id="TCG05702.1"/>
    </source>
</evidence>
<sequence length="488" mass="53863">MSRAPLMQAIYRPTGVIAYEGNPLIEALPPICSTADIASMIEWLPPAPQDADRETPAELRIHSLPSIRKLVYLLPEYGLYSSIFSVVLREGYTTRNPVRTETWQHLHYVNSGGKDAYGAPEPAAHRSSGILFSGLSGTGKSTFINRLLQTYPQVIQHTRYNDQQFIHPQLVWIKIDCPHNGSLSGLALRFFTAVDKALGTSYARNNFPASGRSPKLAMLLEEMAAVAANHFLGVLIIDELQNLSRAKTQGDEGFLTFLSSMVEQIGIPIIGIGTPGVTKVFRKTLQDARRAAAMGYYEFQRFAEDEDAWADFVRTLTQYNWTDHAIPDDSAFRAALYYHTQGITAIVIALFILSQFRCLAAGEPLTTDTLDSVSLGELAPLQAALRVLRSGSADGMHEFDDLATDKAWAEAVENLDRAVLDFVTTRKPRKSSKRGAKNAGPGKGQSQPSDDPRDLRNLEATRNLHEQLRERGLTPVNIFAMGKDAADD</sequence>
<keyword evidence="4" id="KW-1185">Reference proteome</keyword>
<dbReference type="InterPro" id="IPR027417">
    <property type="entry name" value="P-loop_NTPase"/>
</dbReference>
<feature type="domain" description="AAA+ ATPase" evidence="2">
    <location>
        <begin position="126"/>
        <end position="307"/>
    </location>
</feature>
<dbReference type="AlphaFoldDB" id="A0A4R0X9P5"/>
<dbReference type="SMART" id="SM00382">
    <property type="entry name" value="AAA"/>
    <property type="match status" value="1"/>
</dbReference>
<dbReference type="SUPFAM" id="SSF52540">
    <property type="entry name" value="P-loop containing nucleoside triphosphate hydrolases"/>
    <property type="match status" value="1"/>
</dbReference>
<feature type="compositionally biased region" description="Basic and acidic residues" evidence="1">
    <location>
        <begin position="450"/>
        <end position="464"/>
    </location>
</feature>
<dbReference type="InterPro" id="IPR003593">
    <property type="entry name" value="AAA+_ATPase"/>
</dbReference>
<dbReference type="Pfam" id="PF13401">
    <property type="entry name" value="AAA_22"/>
    <property type="match status" value="1"/>
</dbReference>
<dbReference type="Proteomes" id="UP000294200">
    <property type="component" value="Unassembled WGS sequence"/>
</dbReference>
<dbReference type="EMBL" id="MWML01000151">
    <property type="protein sequence ID" value="TCG05702.1"/>
    <property type="molecule type" value="Genomic_DNA"/>
</dbReference>
<organism evidence="3 4">
    <name type="scientific">Paraburkholderia steynii</name>
    <dbReference type="NCBI Taxonomy" id="1245441"/>
    <lineage>
        <taxon>Bacteria</taxon>
        <taxon>Pseudomonadati</taxon>
        <taxon>Pseudomonadota</taxon>
        <taxon>Betaproteobacteria</taxon>
        <taxon>Burkholderiales</taxon>
        <taxon>Burkholderiaceae</taxon>
        <taxon>Paraburkholderia</taxon>
    </lineage>
</organism>
<gene>
    <name evidence="3" type="ORF">BZM27_31845</name>
</gene>
<name>A0A4R0X9P5_9BURK</name>
<dbReference type="InterPro" id="IPR049945">
    <property type="entry name" value="AAA_22"/>
</dbReference>
<comment type="caution">
    <text evidence="3">The sequence shown here is derived from an EMBL/GenBank/DDBJ whole genome shotgun (WGS) entry which is preliminary data.</text>
</comment>
<evidence type="ECO:0000256" key="1">
    <source>
        <dbReference type="SAM" id="MobiDB-lite"/>
    </source>
</evidence>
<evidence type="ECO:0000313" key="4">
    <source>
        <dbReference type="Proteomes" id="UP000294200"/>
    </source>
</evidence>
<reference evidence="3 4" key="1">
    <citation type="submission" date="2017-02" db="EMBL/GenBank/DDBJ databases">
        <title>Paraburkholderia sophoroidis sp. nov. and Paraburkholderia steynii sp. nov. rhizobial symbionts of the fynbos legume Hypocalyptus sophoroides.</title>
        <authorList>
            <person name="Steenkamp E.T."/>
            <person name="Beukes C.W."/>
            <person name="Van Zyl E."/>
            <person name="Avontuur J."/>
            <person name="Chan W.Y."/>
            <person name="Hassen A."/>
            <person name="Palmer M."/>
            <person name="Mthombeni L."/>
            <person name="Phalane F."/>
            <person name="Sereme K."/>
            <person name="Venter S.N."/>
        </authorList>
    </citation>
    <scope>NUCLEOTIDE SEQUENCE [LARGE SCALE GENOMIC DNA]</scope>
    <source>
        <strain evidence="3 4">HC1.1ba</strain>
    </source>
</reference>
<feature type="compositionally biased region" description="Basic residues" evidence="1">
    <location>
        <begin position="426"/>
        <end position="436"/>
    </location>
</feature>
<protein>
    <recommendedName>
        <fullName evidence="2">AAA+ ATPase domain-containing protein</fullName>
    </recommendedName>
</protein>
<proteinExistence type="predicted"/>